<comment type="pathway">
    <text evidence="17">Amino-acid biosynthesis; L-glutamate biosynthesis via GLT pathway; L-glutamate from 2-oxoglutarate and L-glutamine (NADP(+) route): step 1/1.</text>
</comment>
<dbReference type="Pfam" id="PF04898">
    <property type="entry name" value="Glu_syn_central"/>
    <property type="match status" value="1"/>
</dbReference>
<keyword evidence="16" id="KW-0003">3Fe-4S</keyword>
<dbReference type="Proteomes" id="UP000193778">
    <property type="component" value="Unassembled WGS sequence"/>
</dbReference>
<keyword evidence="11" id="KW-0315">Glutamine amidotransferase</keyword>
<evidence type="ECO:0000256" key="4">
    <source>
        <dbReference type="ARBA" id="ARBA00009716"/>
    </source>
</evidence>
<dbReference type="Pfam" id="PF01645">
    <property type="entry name" value="Glu_synthase"/>
    <property type="match status" value="1"/>
</dbReference>
<evidence type="ECO:0000256" key="2">
    <source>
        <dbReference type="ARBA" id="ARBA00001927"/>
    </source>
</evidence>
<dbReference type="RefSeq" id="WP_085822401.1">
    <property type="nucleotide sequence ID" value="NZ_FWFP01000005.1"/>
</dbReference>
<organism evidence="23 24">
    <name type="scientific">Ruegeria meonggei</name>
    <dbReference type="NCBI Taxonomy" id="1446476"/>
    <lineage>
        <taxon>Bacteria</taxon>
        <taxon>Pseudomonadati</taxon>
        <taxon>Pseudomonadota</taxon>
        <taxon>Alphaproteobacteria</taxon>
        <taxon>Rhodobacterales</taxon>
        <taxon>Roseobacteraceae</taxon>
        <taxon>Ruegeria</taxon>
    </lineage>
</organism>
<dbReference type="GO" id="GO:0051538">
    <property type="term" value="F:3 iron, 4 sulfur cluster binding"/>
    <property type="evidence" value="ECO:0007669"/>
    <property type="project" value="UniProtKB-KW"/>
</dbReference>
<reference evidence="24" key="1">
    <citation type="submission" date="2017-03" db="EMBL/GenBank/DDBJ databases">
        <authorList>
            <person name="Rodrigo-Torres L."/>
            <person name="Arahal R.D."/>
            <person name="Lucena T."/>
        </authorList>
    </citation>
    <scope>NUCLEOTIDE SEQUENCE [LARGE SCALE GENOMIC DNA]</scope>
    <source>
        <strain evidence="24">CECT 8411</strain>
    </source>
</reference>
<evidence type="ECO:0000256" key="6">
    <source>
        <dbReference type="ARBA" id="ARBA00022605"/>
    </source>
</evidence>
<evidence type="ECO:0000256" key="13">
    <source>
        <dbReference type="ARBA" id="ARBA00023004"/>
    </source>
</evidence>
<dbReference type="CDD" id="cd00982">
    <property type="entry name" value="gltB_C"/>
    <property type="match status" value="1"/>
</dbReference>
<evidence type="ECO:0000256" key="18">
    <source>
        <dbReference type="ARBA" id="ARBA00048151"/>
    </source>
</evidence>
<dbReference type="EMBL" id="FWFP01000005">
    <property type="protein sequence ID" value="SLN42022.1"/>
    <property type="molecule type" value="Genomic_DNA"/>
</dbReference>
<dbReference type="Gene3D" id="2.160.20.60">
    <property type="entry name" value="Glutamate synthase, alpha subunit, C-terminal domain"/>
    <property type="match status" value="1"/>
</dbReference>
<dbReference type="OrthoDB" id="9758182at2"/>
<feature type="domain" description="Glutamine amidotransferase type-2" evidence="22">
    <location>
        <begin position="34"/>
        <end position="431"/>
    </location>
</feature>
<name>A0A1X6Z6C7_9RHOB</name>
<comment type="cofactor">
    <cofactor evidence="3">
        <name>FAD</name>
        <dbReference type="ChEBI" id="CHEBI:57692"/>
    </cofactor>
</comment>
<dbReference type="CDD" id="cd00713">
    <property type="entry name" value="GltS"/>
    <property type="match status" value="1"/>
</dbReference>
<protein>
    <recommendedName>
        <fullName evidence="19">Glutamate synthase [NADPH] large chain</fullName>
        <ecNumber evidence="5">1.4.1.13</ecNumber>
    </recommendedName>
    <alternativeName>
        <fullName evidence="20">Glutamate synthase subunit alpha</fullName>
    </alternativeName>
</protein>
<feature type="region of interest" description="Disordered" evidence="21">
    <location>
        <begin position="908"/>
        <end position="932"/>
    </location>
</feature>
<dbReference type="FunFam" id="2.160.20.60:FF:000001">
    <property type="entry name" value="Glutamate synthase, large subunit"/>
    <property type="match status" value="1"/>
</dbReference>
<proteinExistence type="inferred from homology"/>
<dbReference type="FunFam" id="3.20.20.70:FF:000097">
    <property type="entry name" value="Glutamate synthase, large subunit"/>
    <property type="match status" value="1"/>
</dbReference>
<evidence type="ECO:0000256" key="7">
    <source>
        <dbReference type="ARBA" id="ARBA00022630"/>
    </source>
</evidence>
<dbReference type="PROSITE" id="PS51278">
    <property type="entry name" value="GATASE_TYPE_2"/>
    <property type="match status" value="1"/>
</dbReference>
<dbReference type="GO" id="GO:0004355">
    <property type="term" value="F:glutamate synthase (NADPH) activity"/>
    <property type="evidence" value="ECO:0007669"/>
    <property type="project" value="UniProtKB-EC"/>
</dbReference>
<evidence type="ECO:0000256" key="9">
    <source>
        <dbReference type="ARBA" id="ARBA00022723"/>
    </source>
</evidence>
<dbReference type="InterPro" id="IPR006982">
    <property type="entry name" value="Glu_synth_centr_N"/>
</dbReference>
<comment type="cofactor">
    <cofactor evidence="2">
        <name>[3Fe-4S] cluster</name>
        <dbReference type="ChEBI" id="CHEBI:21137"/>
    </cofactor>
</comment>
<dbReference type="InterPro" id="IPR002489">
    <property type="entry name" value="Glu_synth_asu_C"/>
</dbReference>
<dbReference type="Pfam" id="PF00310">
    <property type="entry name" value="GATase_2"/>
    <property type="match status" value="1"/>
</dbReference>
<dbReference type="SUPFAM" id="SSF69336">
    <property type="entry name" value="Alpha subunit of glutamate synthase, C-terminal domain"/>
    <property type="match status" value="1"/>
</dbReference>
<evidence type="ECO:0000256" key="16">
    <source>
        <dbReference type="ARBA" id="ARBA00023291"/>
    </source>
</evidence>
<keyword evidence="14" id="KW-0411">Iron-sulfur</keyword>
<keyword evidence="9" id="KW-0479">Metal-binding</keyword>
<dbReference type="PANTHER" id="PTHR11938:SF133">
    <property type="entry name" value="GLUTAMATE SYNTHASE (NADH)"/>
    <property type="match status" value="1"/>
</dbReference>
<dbReference type="InterPro" id="IPR050711">
    <property type="entry name" value="ET-N_metabolism_enzyme"/>
</dbReference>
<evidence type="ECO:0000256" key="17">
    <source>
        <dbReference type="ARBA" id="ARBA00037898"/>
    </source>
</evidence>
<dbReference type="Gene3D" id="3.60.20.10">
    <property type="entry name" value="Glutamine Phosphoribosylpyrophosphate, subunit 1, domain 1"/>
    <property type="match status" value="1"/>
</dbReference>
<dbReference type="SUPFAM" id="SSF56235">
    <property type="entry name" value="N-terminal nucleophile aminohydrolases (Ntn hydrolases)"/>
    <property type="match status" value="1"/>
</dbReference>
<dbReference type="GO" id="GO:0046872">
    <property type="term" value="F:metal ion binding"/>
    <property type="evidence" value="ECO:0007669"/>
    <property type="project" value="UniProtKB-KW"/>
</dbReference>
<accession>A0A1X6Z6C7</accession>
<dbReference type="InterPro" id="IPR002932">
    <property type="entry name" value="Glu_synthdom"/>
</dbReference>
<evidence type="ECO:0000256" key="3">
    <source>
        <dbReference type="ARBA" id="ARBA00001974"/>
    </source>
</evidence>
<dbReference type="SUPFAM" id="SSF51395">
    <property type="entry name" value="FMN-linked oxidoreductases"/>
    <property type="match status" value="1"/>
</dbReference>
<evidence type="ECO:0000313" key="24">
    <source>
        <dbReference type="Proteomes" id="UP000193778"/>
    </source>
</evidence>
<evidence type="ECO:0000256" key="10">
    <source>
        <dbReference type="ARBA" id="ARBA00022827"/>
    </source>
</evidence>
<dbReference type="InterPro" id="IPR013785">
    <property type="entry name" value="Aldolase_TIM"/>
</dbReference>
<dbReference type="EC" id="1.4.1.13" evidence="5"/>
<keyword evidence="10" id="KW-0274">FAD</keyword>
<evidence type="ECO:0000256" key="5">
    <source>
        <dbReference type="ARBA" id="ARBA00012079"/>
    </source>
</evidence>
<keyword evidence="8" id="KW-0288">FMN</keyword>
<dbReference type="Gene3D" id="3.20.20.70">
    <property type="entry name" value="Aldolase class I"/>
    <property type="match status" value="2"/>
</dbReference>
<dbReference type="GO" id="GO:0019676">
    <property type="term" value="P:ammonia assimilation cycle"/>
    <property type="evidence" value="ECO:0007669"/>
    <property type="project" value="TreeGrafter"/>
</dbReference>
<dbReference type="GO" id="GO:0006537">
    <property type="term" value="P:glutamate biosynthetic process"/>
    <property type="evidence" value="ECO:0007669"/>
    <property type="project" value="UniProtKB-KW"/>
</dbReference>
<dbReference type="PANTHER" id="PTHR11938">
    <property type="entry name" value="FAD NADPH DEHYDROGENASE/OXIDOREDUCTASE"/>
    <property type="match status" value="1"/>
</dbReference>
<dbReference type="InterPro" id="IPR029055">
    <property type="entry name" value="Ntn_hydrolases_N"/>
</dbReference>
<evidence type="ECO:0000256" key="8">
    <source>
        <dbReference type="ARBA" id="ARBA00022643"/>
    </source>
</evidence>
<evidence type="ECO:0000256" key="12">
    <source>
        <dbReference type="ARBA" id="ARBA00023002"/>
    </source>
</evidence>
<evidence type="ECO:0000256" key="15">
    <source>
        <dbReference type="ARBA" id="ARBA00023164"/>
    </source>
</evidence>
<dbReference type="Pfam" id="PF01493">
    <property type="entry name" value="GXGXG"/>
    <property type="match status" value="1"/>
</dbReference>
<comment type="catalytic activity">
    <reaction evidence="18">
        <text>2 L-glutamate + NADP(+) = L-glutamine + 2-oxoglutarate + NADPH + H(+)</text>
        <dbReference type="Rhea" id="RHEA:15501"/>
        <dbReference type="ChEBI" id="CHEBI:15378"/>
        <dbReference type="ChEBI" id="CHEBI:16810"/>
        <dbReference type="ChEBI" id="CHEBI:29985"/>
        <dbReference type="ChEBI" id="CHEBI:57783"/>
        <dbReference type="ChEBI" id="CHEBI:58349"/>
        <dbReference type="ChEBI" id="CHEBI:58359"/>
        <dbReference type="EC" id="1.4.1.13"/>
    </reaction>
</comment>
<evidence type="ECO:0000256" key="21">
    <source>
        <dbReference type="SAM" id="MobiDB-lite"/>
    </source>
</evidence>
<evidence type="ECO:0000256" key="1">
    <source>
        <dbReference type="ARBA" id="ARBA00001917"/>
    </source>
</evidence>
<evidence type="ECO:0000256" key="19">
    <source>
        <dbReference type="ARBA" id="ARBA00072108"/>
    </source>
</evidence>
<evidence type="ECO:0000259" key="22">
    <source>
        <dbReference type="PROSITE" id="PS51278"/>
    </source>
</evidence>
<dbReference type="NCBIfam" id="NF008730">
    <property type="entry name" value="PRK11750.1"/>
    <property type="match status" value="1"/>
</dbReference>
<evidence type="ECO:0000313" key="23">
    <source>
        <dbReference type="EMBL" id="SLN42022.1"/>
    </source>
</evidence>
<sequence>MTKYDADWVRAEEAKRQFMAENGLYSEEEEHSSCGVGLVVSVDGKASRKVVNAGIDALKAIWHRGAVDADGKTGDGAGIHVQIPVPFFYDQIRRTGHEPNMDELIAVGQVFLPRTDFGAQEQCRTIVETEVLRMGYYIYGWRHVPVDVTCLGEKANATRPEIEQILISNSKGVDEETFERELYVIRRRIEKAAAAAGISGLYLASLSCRSIIYKGMMLAEQVAVFYPDLMDERFESAFAIYHQRYSTNTFPQWWLAQPFRMLAHNGEINTLKGNTNWMKSHEIRMASATFGDHAEDIKPIIAGGSSDSAALDSVFEVLVRAGRSAPMAKTMLVPESWSKQAVELPQAWRDMYSYCNSVMEPWDGPAALAMTDGRWVCAGLDRNGLRPMRYVVTGDGLVIAGSEAGMVPIDEASVTEKGALGPGQMLAVDMKKGKLFRDKQIKNKLARALPFGEWVGKINDLDDSLAGVTETPKFTGEELRKRQIAAGYSIEELEQILAPMAEDGKESLASMGDDTPSAVLSKQYRPLSHFFRQNFSQVTNPPIDSLREYRVMSLKTRFGNLKNVLDEDSSQTEIIVLGSPFVGNAQWDKLVETFGSPLAEIDCSFEAGRGALSAALARIRAEAEEAVRSGAGHLVLSDMNSGEGRVAIPMILATSAVHSHLTRQGLRTFCSLNVRSAECVDPHYFAVLIGCGATVVNAYLAEDSLADRIDRGLLDGTLTENVARYRDAIDQGLLKIMAKMGISVISSYRGGLNFEAVGLSRAMVAEYFPGMTSRISGIGVTGIQTKVEEIHAKGWDSGLDVLPIGGFYKARKSGETHAWEATSMHMMQMACNRASYELWKQYSAKMQSNPPIHLRDLMDFKPLGKPVPIEEVESITSIRKRFVTPGMSLGALSPEAHKTLNVAMNRIGAKSDSGEGGEDPAHFVPEPNGDNPSAKIKQVASGRFGVTAEYLNQCEELEIKVAQGAKPGEGGQLPGMKVTDLIARLRHSTKGVTLISPPPHHDIYSIEDLAQLIYDLKQINPRCKVTVKLVASSGVGTIAAGVAKAKADVILISGHNGGTGASPATSIKYAGLPWEMGLTEAHQVLAMNNLRDRVTLRTDGGLRTGRDIVMAAMMGAEEYGIGTAALIAMGCIMVRQCQSNTCPVGVCTQDESLRAKFTGNADKVVNLITFYAQEVRELLASLGARSIDDIIGRADLLAQVSRGSAHLDDLDLNPLLITVDGAHNIVYNRDKDRNAVPDTLDAEIVRDAARFLRDGEKMQLSYAIQNTHRTVGTRVSSHIVQNFGMRNTFQSDHLHVKLQGSAGQSLGAFAAPGLKLEVSGDANDYVGKGLSGGMIVVRPPQVSPLKADDNTIIGNTVLYGATDGHLFAAGRAGERFAVRNSGAKVVIEGCGSNGCEYMTGGVAVILGSIGANFGAGMTGGMAYLYDPDGKAQALMNMETLVTCPVTVDHWESQLKSLVEIHQAETFSRKAADILQHWEVEKSHFLQVCPKEMLNKLSHPLSNEATAIPAE</sequence>
<keyword evidence="7" id="KW-0285">Flavoprotein</keyword>
<keyword evidence="6" id="KW-0028">Amino-acid biosynthesis</keyword>
<evidence type="ECO:0000256" key="11">
    <source>
        <dbReference type="ARBA" id="ARBA00022962"/>
    </source>
</evidence>
<keyword evidence="24" id="KW-1185">Reference proteome</keyword>
<dbReference type="InterPro" id="IPR017932">
    <property type="entry name" value="GATase_2_dom"/>
</dbReference>
<dbReference type="CDD" id="cd02808">
    <property type="entry name" value="GltS_FMN"/>
    <property type="match status" value="1"/>
</dbReference>
<dbReference type="InterPro" id="IPR036485">
    <property type="entry name" value="Glu_synth_asu_C_sf"/>
</dbReference>
<comment type="similarity">
    <text evidence="4">Belongs to the glutamate synthase family.</text>
</comment>
<evidence type="ECO:0000256" key="14">
    <source>
        <dbReference type="ARBA" id="ARBA00023014"/>
    </source>
</evidence>
<keyword evidence="13" id="KW-0408">Iron</keyword>
<keyword evidence="12 23" id="KW-0560">Oxidoreductase</keyword>
<gene>
    <name evidence="23" type="primary">gltB</name>
    <name evidence="23" type="ORF">RUM8411_01858</name>
</gene>
<dbReference type="FunFam" id="3.60.20.10:FF:000001">
    <property type="entry name" value="Glutamate synthase, large subunit"/>
    <property type="match status" value="1"/>
</dbReference>
<comment type="cofactor">
    <cofactor evidence="1">
        <name>FMN</name>
        <dbReference type="ChEBI" id="CHEBI:58210"/>
    </cofactor>
</comment>
<keyword evidence="15" id="KW-0314">Glutamate biosynthesis</keyword>
<evidence type="ECO:0000256" key="20">
    <source>
        <dbReference type="ARBA" id="ARBA00079921"/>
    </source>
</evidence>